<reference evidence="2" key="1">
    <citation type="journal article" date="2017" name="PLoS ONE">
        <title>The Agassiz's desert tortoise genome provides a resource for the conservation of a threatened species.</title>
        <authorList>
            <person name="Tollis M."/>
            <person name="DeNardo D.F."/>
            <person name="Cornelius J.A."/>
            <person name="Dolby G.A."/>
            <person name="Edwards T."/>
            <person name="Henen B.T."/>
            <person name="Karl A.E."/>
            <person name="Murphy R.W."/>
            <person name="Kusumi K."/>
        </authorList>
    </citation>
    <scope>NUCLEOTIDE SEQUENCE [LARGE SCALE GENOMIC DNA]</scope>
</reference>
<reference evidence="1" key="3">
    <citation type="submission" date="2025-09" db="UniProtKB">
        <authorList>
            <consortium name="Ensembl"/>
        </authorList>
    </citation>
    <scope>IDENTIFICATION</scope>
</reference>
<organism evidence="1 2">
    <name type="scientific">Gopherus agassizii</name>
    <name type="common">Agassiz's desert tortoise</name>
    <dbReference type="NCBI Taxonomy" id="38772"/>
    <lineage>
        <taxon>Eukaryota</taxon>
        <taxon>Metazoa</taxon>
        <taxon>Chordata</taxon>
        <taxon>Craniata</taxon>
        <taxon>Vertebrata</taxon>
        <taxon>Euteleostomi</taxon>
        <taxon>Archelosauria</taxon>
        <taxon>Testudinata</taxon>
        <taxon>Testudines</taxon>
        <taxon>Cryptodira</taxon>
        <taxon>Durocryptodira</taxon>
        <taxon>Testudinoidea</taxon>
        <taxon>Testudinidae</taxon>
        <taxon>Gopherus</taxon>
    </lineage>
</organism>
<name>A0A452GG72_9SAUR</name>
<proteinExistence type="predicted"/>
<dbReference type="Proteomes" id="UP000291020">
    <property type="component" value="Unassembled WGS sequence"/>
</dbReference>
<sequence>SKSTLYPLTWKEADSACRPVFLWNAPIPLSWEMVLMPKRLPPPQTREVLRAGPGCAANCQSCWRRNLALLLVGWEWGGGTVLSRAQPLHGFN</sequence>
<keyword evidence="2" id="KW-1185">Reference proteome</keyword>
<dbReference type="AlphaFoldDB" id="A0A452GG72"/>
<reference evidence="1" key="2">
    <citation type="submission" date="2025-08" db="UniProtKB">
        <authorList>
            <consortium name="Ensembl"/>
        </authorList>
    </citation>
    <scope>IDENTIFICATION</scope>
</reference>
<evidence type="ECO:0000313" key="2">
    <source>
        <dbReference type="Proteomes" id="UP000291020"/>
    </source>
</evidence>
<protein>
    <submittedName>
        <fullName evidence="1">Uncharacterized protein</fullName>
    </submittedName>
</protein>
<dbReference type="Ensembl" id="ENSGAGT00000000650.1">
    <property type="protein sequence ID" value="ENSGAGP00000000579.1"/>
    <property type="gene ID" value="ENSGAGG00000000487.1"/>
</dbReference>
<accession>A0A452GG72</accession>
<evidence type="ECO:0000313" key="1">
    <source>
        <dbReference type="Ensembl" id="ENSGAGP00000000579.1"/>
    </source>
</evidence>